<comment type="caution">
    <text evidence="2">The sequence shown here is derived from an EMBL/GenBank/DDBJ whole genome shotgun (WGS) entry which is preliminary data.</text>
</comment>
<dbReference type="InterPro" id="IPR001098">
    <property type="entry name" value="DNA-dir_DNA_pol_A_palm_dom"/>
</dbReference>
<dbReference type="Pfam" id="PF00476">
    <property type="entry name" value="DNA_pol_A"/>
    <property type="match status" value="1"/>
</dbReference>
<dbReference type="Gene3D" id="3.30.70.370">
    <property type="match status" value="1"/>
</dbReference>
<evidence type="ECO:0000313" key="2">
    <source>
        <dbReference type="EMBL" id="MED6165692.1"/>
    </source>
</evidence>
<sequence length="298" mass="33287">MEEPNLQCVEHTVNFKMEEDKNEGDTESHYSVNARDFFIPTQDNWLLLTADYSQIELRLMAHFSKDPALIELLSKPDGDVFTMIAARWIGCAEDSVSSNEREQTKRMVYGILYGMGANSLADHLDCTSDEAAEKINNFKSTFPGVASWLNEAVSSCRLKGYVETLKGRKRFLSKIKFGNSEEKSKAQRQAVNSICQGSAADIIKIAMLRIYSVIVDGVDSSDSSSSMATKFHMLRDCCRILLQVHDELVLEVDPSVIREAGTLLRTSMEDAVSLLVPLRAKVQVGRTWGSLEAFAPDR</sequence>
<keyword evidence="3" id="KW-1185">Reference proteome</keyword>
<dbReference type="Gene3D" id="1.10.150.20">
    <property type="entry name" value="5' to 3' exonuclease, C-terminal subdomain"/>
    <property type="match status" value="1"/>
</dbReference>
<dbReference type="SMART" id="SM00482">
    <property type="entry name" value="POLAc"/>
    <property type="match status" value="1"/>
</dbReference>
<dbReference type="InterPro" id="IPR002298">
    <property type="entry name" value="DNA_polymerase_A"/>
</dbReference>
<evidence type="ECO:0000313" key="3">
    <source>
        <dbReference type="Proteomes" id="UP001341840"/>
    </source>
</evidence>
<reference evidence="2 3" key="1">
    <citation type="journal article" date="2023" name="Plants (Basel)">
        <title>Bridging the Gap: Combining Genomics and Transcriptomics Approaches to Understand Stylosanthes scabra, an Orphan Legume from the Brazilian Caatinga.</title>
        <authorList>
            <person name="Ferreira-Neto J.R.C."/>
            <person name="da Silva M.D."/>
            <person name="Binneck E."/>
            <person name="de Melo N.F."/>
            <person name="da Silva R.H."/>
            <person name="de Melo A.L.T.M."/>
            <person name="Pandolfi V."/>
            <person name="Bustamante F.O."/>
            <person name="Brasileiro-Vidal A.C."/>
            <person name="Benko-Iseppon A.M."/>
        </authorList>
    </citation>
    <scope>NUCLEOTIDE SEQUENCE [LARGE SCALE GENOMIC DNA]</scope>
    <source>
        <tissue evidence="2">Leaves</tissue>
    </source>
</reference>
<dbReference type="Proteomes" id="UP001341840">
    <property type="component" value="Unassembled WGS sequence"/>
</dbReference>
<organism evidence="2 3">
    <name type="scientific">Stylosanthes scabra</name>
    <dbReference type="NCBI Taxonomy" id="79078"/>
    <lineage>
        <taxon>Eukaryota</taxon>
        <taxon>Viridiplantae</taxon>
        <taxon>Streptophyta</taxon>
        <taxon>Embryophyta</taxon>
        <taxon>Tracheophyta</taxon>
        <taxon>Spermatophyta</taxon>
        <taxon>Magnoliopsida</taxon>
        <taxon>eudicotyledons</taxon>
        <taxon>Gunneridae</taxon>
        <taxon>Pentapetalae</taxon>
        <taxon>rosids</taxon>
        <taxon>fabids</taxon>
        <taxon>Fabales</taxon>
        <taxon>Fabaceae</taxon>
        <taxon>Papilionoideae</taxon>
        <taxon>50 kb inversion clade</taxon>
        <taxon>dalbergioids sensu lato</taxon>
        <taxon>Dalbergieae</taxon>
        <taxon>Pterocarpus clade</taxon>
        <taxon>Stylosanthes</taxon>
    </lineage>
</organism>
<gene>
    <name evidence="2" type="ORF">PIB30_102068</name>
</gene>
<protein>
    <recommendedName>
        <fullName evidence="1">DNA-directed DNA polymerase family A palm domain-containing protein</fullName>
    </recommendedName>
</protein>
<dbReference type="PANTHER" id="PTHR10133:SF62">
    <property type="entry name" value="DNA POLYMERASE THETA"/>
    <property type="match status" value="1"/>
</dbReference>
<accession>A0ABU6UWL0</accession>
<dbReference type="InterPro" id="IPR043502">
    <property type="entry name" value="DNA/RNA_pol_sf"/>
</dbReference>
<feature type="domain" description="DNA-directed DNA polymerase family A palm" evidence="1">
    <location>
        <begin position="31"/>
        <end position="256"/>
    </location>
</feature>
<dbReference type="CDD" id="cd08638">
    <property type="entry name" value="DNA_pol_A_theta"/>
    <property type="match status" value="1"/>
</dbReference>
<proteinExistence type="predicted"/>
<dbReference type="PANTHER" id="PTHR10133">
    <property type="entry name" value="DNA POLYMERASE I"/>
    <property type="match status" value="1"/>
</dbReference>
<name>A0ABU6UWL0_9FABA</name>
<dbReference type="PRINTS" id="PR00868">
    <property type="entry name" value="DNAPOLI"/>
</dbReference>
<dbReference type="SUPFAM" id="SSF56672">
    <property type="entry name" value="DNA/RNA polymerases"/>
    <property type="match status" value="1"/>
</dbReference>
<dbReference type="EMBL" id="JASCZI010123913">
    <property type="protein sequence ID" value="MED6165692.1"/>
    <property type="molecule type" value="Genomic_DNA"/>
</dbReference>
<evidence type="ECO:0000259" key="1">
    <source>
        <dbReference type="SMART" id="SM00482"/>
    </source>
</evidence>